<gene>
    <name evidence="3" type="primary">groES</name>
    <name evidence="3" type="synonym">groS</name>
    <name evidence="5" type="ORF">G7084_06580</name>
</gene>
<dbReference type="InterPro" id="IPR020818">
    <property type="entry name" value="Chaperonin_GroES"/>
</dbReference>
<dbReference type="InterPro" id="IPR018369">
    <property type="entry name" value="Chaprnonin_Cpn10_CS"/>
</dbReference>
<dbReference type="GO" id="GO:0051082">
    <property type="term" value="F:unfolded protein binding"/>
    <property type="evidence" value="ECO:0007669"/>
    <property type="project" value="TreeGrafter"/>
</dbReference>
<dbReference type="KEGG" id="wco:G7084_06580"/>
<dbReference type="Pfam" id="PF00166">
    <property type="entry name" value="Cpn10"/>
    <property type="match status" value="1"/>
</dbReference>
<dbReference type="AlphaFoldDB" id="A0A6G8B1I4"/>
<comment type="function">
    <text evidence="3 4">Together with the chaperonin GroEL, plays an essential role in assisting protein folding. The GroEL-GroES system forms a nano-cage that allows encapsulation of the non-native substrate proteins and provides a physical environment optimized to promote and accelerate protein folding. GroES binds to the apical surface of the GroEL ring, thereby capping the opening of the GroEL channel.</text>
</comment>
<dbReference type="InterPro" id="IPR037124">
    <property type="entry name" value="Chaperonin_GroES_sf"/>
</dbReference>
<dbReference type="GO" id="GO:0005524">
    <property type="term" value="F:ATP binding"/>
    <property type="evidence" value="ECO:0007669"/>
    <property type="project" value="InterPro"/>
</dbReference>
<dbReference type="RefSeq" id="WP_166011139.1">
    <property type="nucleotide sequence ID" value="NZ_CP049888.1"/>
</dbReference>
<sequence>MLKPLGDRILLQVNDEKEQTVGSIVIASNAQEKSATGTIVAVSDTTVGDLEAPKAVKVGDEVIYDQYAGKEIKNGGETYLVLHERDIIAVL</sequence>
<evidence type="ECO:0000313" key="5">
    <source>
        <dbReference type="EMBL" id="QIL50993.1"/>
    </source>
</evidence>
<accession>A0A6G8B1I4</accession>
<dbReference type="GO" id="GO:0046872">
    <property type="term" value="F:metal ion binding"/>
    <property type="evidence" value="ECO:0007669"/>
    <property type="project" value="TreeGrafter"/>
</dbReference>
<dbReference type="FunFam" id="2.30.33.40:FF:000001">
    <property type="entry name" value="10 kDa chaperonin"/>
    <property type="match status" value="1"/>
</dbReference>
<evidence type="ECO:0000256" key="2">
    <source>
        <dbReference type="ARBA" id="ARBA00023186"/>
    </source>
</evidence>
<name>A0A6G8B1I4_9LACO</name>
<dbReference type="CDD" id="cd00320">
    <property type="entry name" value="cpn10"/>
    <property type="match status" value="1"/>
</dbReference>
<comment type="subunit">
    <text evidence="3">Heptamer of 7 subunits arranged in a ring. Interacts with the chaperonin GroEL.</text>
</comment>
<reference evidence="5 6" key="1">
    <citation type="submission" date="2020-03" db="EMBL/GenBank/DDBJ databases">
        <title>Weissella sp. nov., isolated from Cybister lewisianus.</title>
        <authorList>
            <person name="Hyun D.-W."/>
            <person name="Bae J.-W."/>
        </authorList>
    </citation>
    <scope>NUCLEOTIDE SEQUENCE [LARGE SCALE GENOMIC DNA]</scope>
    <source>
        <strain evidence="5 6">HDW19</strain>
    </source>
</reference>
<dbReference type="EMBL" id="CP049888">
    <property type="protein sequence ID" value="QIL50993.1"/>
    <property type="molecule type" value="Genomic_DNA"/>
</dbReference>
<dbReference type="SMART" id="SM00883">
    <property type="entry name" value="Cpn10"/>
    <property type="match status" value="1"/>
</dbReference>
<dbReference type="InterPro" id="IPR011032">
    <property type="entry name" value="GroES-like_sf"/>
</dbReference>
<keyword evidence="6" id="KW-1185">Reference proteome</keyword>
<dbReference type="PROSITE" id="PS00681">
    <property type="entry name" value="CHAPERONINS_CPN10"/>
    <property type="match status" value="1"/>
</dbReference>
<dbReference type="SUPFAM" id="SSF50129">
    <property type="entry name" value="GroES-like"/>
    <property type="match status" value="1"/>
</dbReference>
<proteinExistence type="inferred from homology"/>
<dbReference type="GO" id="GO:0051087">
    <property type="term" value="F:protein-folding chaperone binding"/>
    <property type="evidence" value="ECO:0007669"/>
    <property type="project" value="TreeGrafter"/>
</dbReference>
<dbReference type="Proteomes" id="UP000500741">
    <property type="component" value="Chromosome"/>
</dbReference>
<comment type="similarity">
    <text evidence="1 3 4">Belongs to the GroES chaperonin family.</text>
</comment>
<dbReference type="HAMAP" id="MF_00580">
    <property type="entry name" value="CH10"/>
    <property type="match status" value="1"/>
</dbReference>
<keyword evidence="2 3" id="KW-0143">Chaperone</keyword>
<organism evidence="5 6">
    <name type="scientific">Weissella coleopterorum</name>
    <dbReference type="NCBI Taxonomy" id="2714949"/>
    <lineage>
        <taxon>Bacteria</taxon>
        <taxon>Bacillati</taxon>
        <taxon>Bacillota</taxon>
        <taxon>Bacilli</taxon>
        <taxon>Lactobacillales</taxon>
        <taxon>Lactobacillaceae</taxon>
        <taxon>Weissella</taxon>
    </lineage>
</organism>
<keyword evidence="3" id="KW-0963">Cytoplasm</keyword>
<protein>
    <recommendedName>
        <fullName evidence="3">Co-chaperonin GroES</fullName>
    </recommendedName>
    <alternativeName>
        <fullName evidence="3">10 kDa chaperonin</fullName>
    </alternativeName>
    <alternativeName>
        <fullName evidence="3">Chaperonin-10</fullName>
        <shortName evidence="3">Cpn10</shortName>
    </alternativeName>
</protein>
<dbReference type="Gene3D" id="2.30.33.40">
    <property type="entry name" value="GroES chaperonin"/>
    <property type="match status" value="1"/>
</dbReference>
<evidence type="ECO:0000313" key="6">
    <source>
        <dbReference type="Proteomes" id="UP000500741"/>
    </source>
</evidence>
<dbReference type="GO" id="GO:0044183">
    <property type="term" value="F:protein folding chaperone"/>
    <property type="evidence" value="ECO:0007669"/>
    <property type="project" value="InterPro"/>
</dbReference>
<comment type="subcellular location">
    <subcellularLocation>
        <location evidence="3">Cytoplasm</location>
    </subcellularLocation>
</comment>
<evidence type="ECO:0000256" key="4">
    <source>
        <dbReference type="RuleBase" id="RU000535"/>
    </source>
</evidence>
<dbReference type="PANTHER" id="PTHR10772:SF58">
    <property type="entry name" value="CO-CHAPERONIN GROES"/>
    <property type="match status" value="1"/>
</dbReference>
<evidence type="ECO:0000256" key="3">
    <source>
        <dbReference type="HAMAP-Rule" id="MF_00580"/>
    </source>
</evidence>
<dbReference type="PRINTS" id="PR00297">
    <property type="entry name" value="CHAPERONIN10"/>
</dbReference>
<dbReference type="GO" id="GO:0005737">
    <property type="term" value="C:cytoplasm"/>
    <property type="evidence" value="ECO:0007669"/>
    <property type="project" value="UniProtKB-SubCell"/>
</dbReference>
<dbReference type="PANTHER" id="PTHR10772">
    <property type="entry name" value="10 KDA HEAT SHOCK PROTEIN"/>
    <property type="match status" value="1"/>
</dbReference>
<evidence type="ECO:0000256" key="1">
    <source>
        <dbReference type="ARBA" id="ARBA00006975"/>
    </source>
</evidence>